<evidence type="ECO:0000313" key="3">
    <source>
        <dbReference type="EMBL" id="KAF0706327.1"/>
    </source>
</evidence>
<dbReference type="InterPro" id="IPR009057">
    <property type="entry name" value="Homeodomain-like_sf"/>
</dbReference>
<comment type="subcellular location">
    <subcellularLocation>
        <location evidence="1">Nucleus</location>
    </subcellularLocation>
</comment>
<dbReference type="OrthoDB" id="6623948at2759"/>
<comment type="caution">
    <text evidence="3">The sequence shown here is derived from an EMBL/GenBank/DDBJ whole genome shotgun (WGS) entry which is preliminary data.</text>
</comment>
<evidence type="ECO:0000313" key="4">
    <source>
        <dbReference type="Proteomes" id="UP000478052"/>
    </source>
</evidence>
<dbReference type="AlphaFoldDB" id="A0A6G0VRX7"/>
<evidence type="ECO:0000259" key="2">
    <source>
        <dbReference type="Pfam" id="PF05225"/>
    </source>
</evidence>
<dbReference type="Pfam" id="PF05225">
    <property type="entry name" value="HTH_psq"/>
    <property type="match status" value="1"/>
</dbReference>
<organism evidence="3 4">
    <name type="scientific">Aphis craccivora</name>
    <name type="common">Cowpea aphid</name>
    <dbReference type="NCBI Taxonomy" id="307492"/>
    <lineage>
        <taxon>Eukaryota</taxon>
        <taxon>Metazoa</taxon>
        <taxon>Ecdysozoa</taxon>
        <taxon>Arthropoda</taxon>
        <taxon>Hexapoda</taxon>
        <taxon>Insecta</taxon>
        <taxon>Pterygota</taxon>
        <taxon>Neoptera</taxon>
        <taxon>Paraneoptera</taxon>
        <taxon>Hemiptera</taxon>
        <taxon>Sternorrhyncha</taxon>
        <taxon>Aphidomorpha</taxon>
        <taxon>Aphidoidea</taxon>
        <taxon>Aphididae</taxon>
        <taxon>Aphidini</taxon>
        <taxon>Aphis</taxon>
        <taxon>Aphis</taxon>
    </lineage>
</organism>
<feature type="domain" description="HTH psq-type" evidence="2">
    <location>
        <begin position="18"/>
        <end position="58"/>
    </location>
</feature>
<reference evidence="3 4" key="1">
    <citation type="submission" date="2019-08" db="EMBL/GenBank/DDBJ databases">
        <title>Whole genome of Aphis craccivora.</title>
        <authorList>
            <person name="Voronova N.V."/>
            <person name="Shulinski R.S."/>
            <person name="Bandarenka Y.V."/>
            <person name="Zhorov D.G."/>
            <person name="Warner D."/>
        </authorList>
    </citation>
    <scope>NUCLEOTIDE SEQUENCE [LARGE SCALE GENOMIC DNA]</scope>
    <source>
        <strain evidence="3">180601</strain>
        <tissue evidence="3">Whole Body</tissue>
    </source>
</reference>
<dbReference type="GO" id="GO:0003677">
    <property type="term" value="F:DNA binding"/>
    <property type="evidence" value="ECO:0007669"/>
    <property type="project" value="InterPro"/>
</dbReference>
<name>A0A6G0VRX7_APHCR</name>
<dbReference type="InterPro" id="IPR007889">
    <property type="entry name" value="HTH_Psq"/>
</dbReference>
<protein>
    <submittedName>
        <fullName evidence="3">DDE-1 domain-containing protein</fullName>
    </submittedName>
</protein>
<evidence type="ECO:0000256" key="1">
    <source>
        <dbReference type="ARBA" id="ARBA00004123"/>
    </source>
</evidence>
<proteinExistence type="predicted"/>
<dbReference type="Proteomes" id="UP000478052">
    <property type="component" value="Unassembled WGS sequence"/>
</dbReference>
<dbReference type="Gene3D" id="1.10.10.60">
    <property type="entry name" value="Homeodomain-like"/>
    <property type="match status" value="1"/>
</dbReference>
<dbReference type="GO" id="GO:0005634">
    <property type="term" value="C:nucleus"/>
    <property type="evidence" value="ECO:0007669"/>
    <property type="project" value="UniProtKB-SubCell"/>
</dbReference>
<gene>
    <name evidence="3" type="ORF">FWK35_00029778</name>
</gene>
<sequence length="264" mass="30188">MVRNHKKNYTGRYNLKYTEQNLALAIKAVKMRQLSLRKASVKFGIPRTTLNRKVKGTHTLNYGGQKILNDNEESMLCDCLLLCAQWGFPMSRKDLRLVVKSYLDKLGRTEKRFKNNLPGTEFVIRFLKKNPQLSERFGENIKRARASVTQDIVNDYFDNLMKSLENVSPSSIVNYDETNFTDDPKKQKIIAKRGSKHPENVLDSTKTSVSVMMAGNADGELLPPYIVYKAENLYPSWTENGPQGCRYNRSKNVLSMSSCICIDI</sequence>
<dbReference type="SUPFAM" id="SSF46689">
    <property type="entry name" value="Homeodomain-like"/>
    <property type="match status" value="1"/>
</dbReference>
<dbReference type="EMBL" id="VUJU01012950">
    <property type="protein sequence ID" value="KAF0706327.1"/>
    <property type="molecule type" value="Genomic_DNA"/>
</dbReference>
<keyword evidence="4" id="KW-1185">Reference proteome</keyword>
<accession>A0A6G0VRX7</accession>